<dbReference type="EMBL" id="CP117880">
    <property type="protein sequence ID" value="WDF68979.1"/>
    <property type="molecule type" value="Genomic_DNA"/>
</dbReference>
<reference evidence="1 2" key="1">
    <citation type="submission" date="2023-02" db="EMBL/GenBank/DDBJ databases">
        <title>Genome sequence of Sphingobacterium sp. KACC 22765.</title>
        <authorList>
            <person name="Kim S."/>
            <person name="Heo J."/>
            <person name="Kwon S.-W."/>
        </authorList>
    </citation>
    <scope>NUCLEOTIDE SEQUENCE [LARGE SCALE GENOMIC DNA]</scope>
    <source>
        <strain evidence="1 2">KACC 22765</strain>
    </source>
</reference>
<sequence length="506" mass="57732">MKKLVLFLCGVCGPLFSYTQINYQPYSFQHYQNYAKAIYADSLRHTAVKPFVGGYLNPQQAVAAPDTTKSWLHRKLFQEHLIQVKKEDHTFFADFMPDFIIGKQTGTNSKTLWTNTRGAQVGLSIKDKFSFYLSFYENQARFPTHIDTAAMAIGGLPGQGFSKNVEQSQFDWMNATANLTYAFSSAFNLTLAYDKVHIGDGYRSVLLSESPYNYTHAKFSGNVGRFQYNSIWATMLDRKNFNATNTGIPEIDRQGDGAKFAAFQYVDYLIDEKAAIGLFHSLIWPKSNDPGADKVNGGLGLNGKYQPWSNVLFYGQVYADDLSKFSFNRNADRRVAYQLGGRAFDVFAVNNLNVTLEYNQAAPYTYQHRNNRINYTVNGEPLAHPAGANFREILGMLTYTWNRWNVYGQSMFSRYGVDPDGDSNYGRDLFKETSTTNQFLIGQGQTTNLFYNELRLAYVLNPTYNLRFELGMINRRQHNLVTTERINANMFTIGLRSSFRAFQTEY</sequence>
<organism evidence="1 2">
    <name type="scientific">Sphingobacterium oryzagri</name>
    <dbReference type="NCBI Taxonomy" id="3025669"/>
    <lineage>
        <taxon>Bacteria</taxon>
        <taxon>Pseudomonadati</taxon>
        <taxon>Bacteroidota</taxon>
        <taxon>Sphingobacteriia</taxon>
        <taxon>Sphingobacteriales</taxon>
        <taxon>Sphingobacteriaceae</taxon>
        <taxon>Sphingobacterium</taxon>
    </lineage>
</organism>
<evidence type="ECO:0000313" key="2">
    <source>
        <dbReference type="Proteomes" id="UP001221558"/>
    </source>
</evidence>
<protein>
    <submittedName>
        <fullName evidence="1">Gliding motility protein RemB</fullName>
    </submittedName>
</protein>
<gene>
    <name evidence="1" type="ORF">PQ465_01060</name>
</gene>
<dbReference type="Proteomes" id="UP001221558">
    <property type="component" value="Chromosome"/>
</dbReference>
<dbReference type="RefSeq" id="WP_274267707.1">
    <property type="nucleotide sequence ID" value="NZ_CP117880.1"/>
</dbReference>
<accession>A0ABY7WK50</accession>
<evidence type="ECO:0000313" key="1">
    <source>
        <dbReference type="EMBL" id="WDF68979.1"/>
    </source>
</evidence>
<keyword evidence="2" id="KW-1185">Reference proteome</keyword>
<name>A0ABY7WK50_9SPHI</name>
<proteinExistence type="predicted"/>